<evidence type="ECO:0000313" key="4">
    <source>
        <dbReference type="Proteomes" id="UP000001431"/>
    </source>
</evidence>
<name>A3MU73_PYRCJ</name>
<proteinExistence type="predicted"/>
<dbReference type="STRING" id="410359.Pcal_0764"/>
<feature type="domain" description="SWIM-type" evidence="2">
    <location>
        <begin position="63"/>
        <end position="103"/>
    </location>
</feature>
<keyword evidence="1" id="KW-0479">Metal-binding</keyword>
<reference evidence="3" key="1">
    <citation type="submission" date="2007-02" db="EMBL/GenBank/DDBJ databases">
        <title>Complete sequence of Pyrobaculum calidifontis JCM 11548.</title>
        <authorList>
            <consortium name="US DOE Joint Genome Institute"/>
            <person name="Copeland A."/>
            <person name="Lucas S."/>
            <person name="Lapidus A."/>
            <person name="Barry K."/>
            <person name="Glavina del Rio T."/>
            <person name="Dalin E."/>
            <person name="Tice H."/>
            <person name="Pitluck S."/>
            <person name="Chain P."/>
            <person name="Malfatti S."/>
            <person name="Shin M."/>
            <person name="Vergez L."/>
            <person name="Schmutz J."/>
            <person name="Larimer F."/>
            <person name="Land M."/>
            <person name="Hauser L."/>
            <person name="Kyrpides N."/>
            <person name="Mikhailova N."/>
            <person name="Cozen A.E."/>
            <person name="Fitz-Gibbon S.T."/>
            <person name="House C.H."/>
            <person name="Saltikov C."/>
            <person name="Lowe T.M."/>
            <person name="Richardson P."/>
        </authorList>
    </citation>
    <scope>NUCLEOTIDE SEQUENCE [LARGE SCALE GENOMIC DNA]</scope>
    <source>
        <strain evidence="3">JCM 11548</strain>
    </source>
</reference>
<dbReference type="GeneID" id="4909185"/>
<dbReference type="InterPro" id="IPR007527">
    <property type="entry name" value="Znf_SWIM"/>
</dbReference>
<dbReference type="Proteomes" id="UP000001431">
    <property type="component" value="Chromosome"/>
</dbReference>
<dbReference type="AlphaFoldDB" id="A3MU73"/>
<keyword evidence="4" id="KW-1185">Reference proteome</keyword>
<keyword evidence="1" id="KW-0863">Zinc-finger</keyword>
<evidence type="ECO:0000256" key="1">
    <source>
        <dbReference type="PROSITE-ProRule" id="PRU00325"/>
    </source>
</evidence>
<dbReference type="GO" id="GO:0008270">
    <property type="term" value="F:zinc ion binding"/>
    <property type="evidence" value="ECO:0007669"/>
    <property type="project" value="UniProtKB-KW"/>
</dbReference>
<dbReference type="OrthoDB" id="26690at2157"/>
<sequence>MSRANRRADPLRIALERLRRDFPGKSRSWIKRALLRLPYVREVRDGLYVVEGVRELGDWKPLYQVWWSGREGRWECTCYYSTWGWRRRRGICTHVASVLLYRRFKRAVEAVENRPVYFASAEVECVNVKVRGSLEHRITPLEKAGSLLDFARGRRYVVYIIAEGPSAELLCDGSPVELAWERLSLKVAKALLEG</sequence>
<gene>
    <name evidence="3" type="ordered locus">Pcal_0764</name>
</gene>
<dbReference type="RefSeq" id="WP_011849448.1">
    <property type="nucleotide sequence ID" value="NC_009073.1"/>
</dbReference>
<dbReference type="KEGG" id="pcl:Pcal_0764"/>
<dbReference type="HOGENOM" id="CLU_120796_0_0_2"/>
<organism evidence="3 4">
    <name type="scientific">Pyrobaculum calidifontis (strain DSM 21063 / JCM 11548 / VA1)</name>
    <dbReference type="NCBI Taxonomy" id="410359"/>
    <lineage>
        <taxon>Archaea</taxon>
        <taxon>Thermoproteota</taxon>
        <taxon>Thermoprotei</taxon>
        <taxon>Thermoproteales</taxon>
        <taxon>Thermoproteaceae</taxon>
        <taxon>Pyrobaculum</taxon>
    </lineage>
</organism>
<accession>A3MU73</accession>
<keyword evidence="1" id="KW-0862">Zinc</keyword>
<evidence type="ECO:0000259" key="2">
    <source>
        <dbReference type="PROSITE" id="PS50966"/>
    </source>
</evidence>
<evidence type="ECO:0000313" key="3">
    <source>
        <dbReference type="EMBL" id="ABO08190.1"/>
    </source>
</evidence>
<dbReference type="eggNOG" id="arCOG05500">
    <property type="taxonomic scope" value="Archaea"/>
</dbReference>
<protein>
    <submittedName>
        <fullName evidence="3">Zinc finger, SWIM domain protein</fullName>
    </submittedName>
</protein>
<dbReference type="PROSITE" id="PS50966">
    <property type="entry name" value="ZF_SWIM"/>
    <property type="match status" value="1"/>
</dbReference>
<dbReference type="EMBL" id="CP000561">
    <property type="protein sequence ID" value="ABO08190.1"/>
    <property type="molecule type" value="Genomic_DNA"/>
</dbReference>